<dbReference type="Proteomes" id="UP000312512">
    <property type="component" value="Unassembled WGS sequence"/>
</dbReference>
<sequence length="255" mass="26570">MAERPLDGAVALVTGAGGGIGAATARRLAGEGAAVALVAGRRDRLDQLAGDIARRGGEALAVEADITEPERAEDAVQDTLDRFGRLDILVNGTGVMLLNSALHTTIEEWDRMVSLNVAGLLRVTHAAVPHLIYAASTSPRQVADLVNVGSAAGRVARPGSSVYSLTQAGLRAFAESLRQELAGEGVRVSVVEPGTVDAEGAGHAADAARDAARRQLGAIEGLRPEDIADSIGYIVTRERRVAVNEMLLRAGDQTW</sequence>
<evidence type="ECO:0000313" key="6">
    <source>
        <dbReference type="Proteomes" id="UP000312512"/>
    </source>
</evidence>
<keyword evidence="6" id="KW-1185">Reference proteome</keyword>
<keyword evidence="2" id="KW-0560">Oxidoreductase</keyword>
<dbReference type="GO" id="GO:0016616">
    <property type="term" value="F:oxidoreductase activity, acting on the CH-OH group of donors, NAD or NADP as acceptor"/>
    <property type="evidence" value="ECO:0007669"/>
    <property type="project" value="UniProtKB-ARBA"/>
</dbReference>
<dbReference type="AlphaFoldDB" id="A0A5C4V2P4"/>
<evidence type="ECO:0000259" key="4">
    <source>
        <dbReference type="SMART" id="SM00822"/>
    </source>
</evidence>
<dbReference type="InterPro" id="IPR002347">
    <property type="entry name" value="SDR_fam"/>
</dbReference>
<dbReference type="EMBL" id="VDLX02000031">
    <property type="protein sequence ID" value="KAB8185177.1"/>
    <property type="molecule type" value="Genomic_DNA"/>
</dbReference>
<dbReference type="GO" id="GO:0016020">
    <property type="term" value="C:membrane"/>
    <property type="evidence" value="ECO:0007669"/>
    <property type="project" value="TreeGrafter"/>
</dbReference>
<comment type="caution">
    <text evidence="5">The sequence shown here is derived from an EMBL/GenBank/DDBJ whole genome shotgun (WGS) entry which is preliminary data.</text>
</comment>
<dbReference type="InterPro" id="IPR057326">
    <property type="entry name" value="KR_dom"/>
</dbReference>
<dbReference type="OrthoDB" id="9775296at2"/>
<dbReference type="FunFam" id="3.40.50.720:FF:000047">
    <property type="entry name" value="NADP-dependent L-serine/L-allo-threonine dehydrogenase"/>
    <property type="match status" value="1"/>
</dbReference>
<organism evidence="5 6">
    <name type="scientific">Nonomuraea phyllanthi</name>
    <dbReference type="NCBI Taxonomy" id="2219224"/>
    <lineage>
        <taxon>Bacteria</taxon>
        <taxon>Bacillati</taxon>
        <taxon>Actinomycetota</taxon>
        <taxon>Actinomycetes</taxon>
        <taxon>Streptosporangiales</taxon>
        <taxon>Streptosporangiaceae</taxon>
        <taxon>Nonomuraea</taxon>
    </lineage>
</organism>
<comment type="similarity">
    <text evidence="1 3">Belongs to the short-chain dehydrogenases/reductases (SDR) family.</text>
</comment>
<dbReference type="SMART" id="SM00822">
    <property type="entry name" value="PKS_KR"/>
    <property type="match status" value="1"/>
</dbReference>
<name>A0A5C4V2P4_9ACTN</name>
<dbReference type="Gene3D" id="3.40.50.720">
    <property type="entry name" value="NAD(P)-binding Rossmann-like Domain"/>
    <property type="match status" value="1"/>
</dbReference>
<evidence type="ECO:0000256" key="1">
    <source>
        <dbReference type="ARBA" id="ARBA00006484"/>
    </source>
</evidence>
<dbReference type="RefSeq" id="WP_139637840.1">
    <property type="nucleotide sequence ID" value="NZ_VDLX02000031.1"/>
</dbReference>
<dbReference type="InterPro" id="IPR036291">
    <property type="entry name" value="NAD(P)-bd_dom_sf"/>
</dbReference>
<proteinExistence type="inferred from homology"/>
<dbReference type="Pfam" id="PF00106">
    <property type="entry name" value="adh_short"/>
    <property type="match status" value="1"/>
</dbReference>
<dbReference type="PRINTS" id="PR00081">
    <property type="entry name" value="GDHRDH"/>
</dbReference>
<protein>
    <submittedName>
        <fullName evidence="5">SDR family NAD(P)-dependent oxidoreductase</fullName>
    </submittedName>
</protein>
<gene>
    <name evidence="5" type="ORF">FH608_047680</name>
</gene>
<dbReference type="SUPFAM" id="SSF51735">
    <property type="entry name" value="NAD(P)-binding Rossmann-fold domains"/>
    <property type="match status" value="1"/>
</dbReference>
<dbReference type="PRINTS" id="PR00080">
    <property type="entry name" value="SDRFAMILY"/>
</dbReference>
<evidence type="ECO:0000256" key="3">
    <source>
        <dbReference type="RuleBase" id="RU000363"/>
    </source>
</evidence>
<dbReference type="PANTHER" id="PTHR44196">
    <property type="entry name" value="DEHYDROGENASE/REDUCTASE SDR FAMILY MEMBER 7B"/>
    <property type="match status" value="1"/>
</dbReference>
<feature type="domain" description="Ketoreductase" evidence="4">
    <location>
        <begin position="9"/>
        <end position="199"/>
    </location>
</feature>
<reference evidence="5 6" key="1">
    <citation type="submission" date="2019-10" db="EMBL/GenBank/DDBJ databases">
        <title>Nonomuraea sp. nov., isolated from Phyllanthus amarus.</title>
        <authorList>
            <person name="Klykleung N."/>
            <person name="Tanasupawat S."/>
        </authorList>
    </citation>
    <scope>NUCLEOTIDE SEQUENCE [LARGE SCALE GENOMIC DNA]</scope>
    <source>
        <strain evidence="5 6">PA1-10</strain>
    </source>
</reference>
<evidence type="ECO:0000256" key="2">
    <source>
        <dbReference type="ARBA" id="ARBA00023002"/>
    </source>
</evidence>
<evidence type="ECO:0000313" key="5">
    <source>
        <dbReference type="EMBL" id="KAB8185177.1"/>
    </source>
</evidence>
<accession>A0A5C4V2P4</accession>
<dbReference type="PANTHER" id="PTHR44196:SF1">
    <property type="entry name" value="DEHYDROGENASE_REDUCTASE SDR FAMILY MEMBER 7B"/>
    <property type="match status" value="1"/>
</dbReference>